<organism evidence="6 7">
    <name type="scientific">Clonostachys chloroleuca</name>
    <dbReference type="NCBI Taxonomy" id="1926264"/>
    <lineage>
        <taxon>Eukaryota</taxon>
        <taxon>Fungi</taxon>
        <taxon>Dikarya</taxon>
        <taxon>Ascomycota</taxon>
        <taxon>Pezizomycotina</taxon>
        <taxon>Sordariomycetes</taxon>
        <taxon>Hypocreomycetidae</taxon>
        <taxon>Hypocreales</taxon>
        <taxon>Bionectriaceae</taxon>
        <taxon>Clonostachys</taxon>
    </lineage>
</organism>
<dbReference type="InterPro" id="IPR031348">
    <property type="entry name" value="PigL_N"/>
</dbReference>
<sequence length="478" mass="53547">MDGLSIAGSVAGLVSLGIQVTQTLADFYSAYKDQNSDIAYALRKLSNLAGVLESLREQTSRTFHVDEKRLLSSIEDSMNGCELLIKELQHETEKFERTGGTQVAARTAAYRATYPFRRSTLLKLEENIDETVAHLSLALQVLGQKQNSSVQDHIEETKELLALIRSDQLSSTIQKWLKAPDTSSNYNKACAKCHPGTGLCQLSGENKSLSRLHDTYSPSIPPNQALLDCLRQTIKAFDDVYILLDALDESPRDKHRMDVLQALEDVLEWQEPVLHILITSRDEIDIREGLNIPRSQVLLLKNNSIDSHIASFVSKRLKDSKRIAIRKWAEHFDQIETALANGANGVFRWVECQFSALESCPKSKRHLDRLLTSLPRSLDETYERMFLNIDEEYVEDARRVLSLVACAKRPLTVPEVIEALAVELGDAPTLNADGRLLEMKSSVYVQAFLNWPPPATVERPPCGSRISRSKNTSSRSGT</sequence>
<dbReference type="Pfam" id="PF24883">
    <property type="entry name" value="NPHP3_N"/>
    <property type="match status" value="1"/>
</dbReference>
<keyword evidence="1" id="KW-0677">Repeat</keyword>
<gene>
    <name evidence="6" type="ORF">CCHLO57077_00002960</name>
</gene>
<feature type="compositionally biased region" description="Polar residues" evidence="2">
    <location>
        <begin position="469"/>
        <end position="478"/>
    </location>
</feature>
<feature type="region of interest" description="Disordered" evidence="2">
    <location>
        <begin position="456"/>
        <end position="478"/>
    </location>
</feature>
<feature type="domain" description="Nephrocystin 3-like N-terminal" evidence="5">
    <location>
        <begin position="223"/>
        <end position="281"/>
    </location>
</feature>
<dbReference type="Proteomes" id="UP001160390">
    <property type="component" value="Unassembled WGS sequence"/>
</dbReference>
<reference evidence="6" key="1">
    <citation type="submission" date="2023-01" db="EMBL/GenBank/DDBJ databases">
        <authorList>
            <person name="Piombo E."/>
        </authorList>
    </citation>
    <scope>NUCLEOTIDE SEQUENCE</scope>
</reference>
<keyword evidence="7" id="KW-1185">Reference proteome</keyword>
<dbReference type="PANTHER" id="PTHR10039">
    <property type="entry name" value="AMELOGENIN"/>
    <property type="match status" value="1"/>
</dbReference>
<dbReference type="EMBL" id="CABFNP030001299">
    <property type="protein sequence ID" value="CAI6098975.1"/>
    <property type="molecule type" value="Genomic_DNA"/>
</dbReference>
<dbReference type="Pfam" id="PF17111">
    <property type="entry name" value="PigL_N"/>
    <property type="match status" value="1"/>
</dbReference>
<evidence type="ECO:0000313" key="6">
    <source>
        <dbReference type="EMBL" id="CAI6098975.1"/>
    </source>
</evidence>
<evidence type="ECO:0000313" key="7">
    <source>
        <dbReference type="Proteomes" id="UP001160390"/>
    </source>
</evidence>
<evidence type="ECO:0000259" key="5">
    <source>
        <dbReference type="Pfam" id="PF24883"/>
    </source>
</evidence>
<evidence type="ECO:0000256" key="2">
    <source>
        <dbReference type="SAM" id="MobiDB-lite"/>
    </source>
</evidence>
<evidence type="ECO:0000259" key="3">
    <source>
        <dbReference type="Pfam" id="PF17111"/>
    </source>
</evidence>
<feature type="domain" description="GPI inositol-deacylase winged helix" evidence="4">
    <location>
        <begin position="394"/>
        <end position="427"/>
    </location>
</feature>
<evidence type="ECO:0000259" key="4">
    <source>
        <dbReference type="Pfam" id="PF22939"/>
    </source>
</evidence>
<protein>
    <recommendedName>
        <fullName evidence="8">Fungal N-terminal domain-containing protein</fullName>
    </recommendedName>
</protein>
<feature type="non-terminal residue" evidence="6">
    <location>
        <position position="478"/>
    </location>
</feature>
<dbReference type="Pfam" id="PF22939">
    <property type="entry name" value="WHD_GPIID"/>
    <property type="match status" value="1"/>
</dbReference>
<name>A0AA35QBK2_9HYPO</name>
<evidence type="ECO:0008006" key="8">
    <source>
        <dbReference type="Google" id="ProtNLM"/>
    </source>
</evidence>
<comment type="caution">
    <text evidence="6">The sequence shown here is derived from an EMBL/GenBank/DDBJ whole genome shotgun (WGS) entry which is preliminary data.</text>
</comment>
<dbReference type="AlphaFoldDB" id="A0AA35QBK2"/>
<dbReference type="PANTHER" id="PTHR10039:SF16">
    <property type="entry name" value="GPI INOSITOL-DEACYLASE"/>
    <property type="match status" value="1"/>
</dbReference>
<feature type="domain" description="Azaphilone pigments biosynthesis cluster protein L N-terminal" evidence="3">
    <location>
        <begin position="1"/>
        <end position="106"/>
    </location>
</feature>
<dbReference type="InterPro" id="IPR054471">
    <property type="entry name" value="GPIID_WHD"/>
</dbReference>
<proteinExistence type="predicted"/>
<dbReference type="InterPro" id="IPR056884">
    <property type="entry name" value="NPHP3-like_N"/>
</dbReference>
<accession>A0AA35QBK2</accession>
<evidence type="ECO:0000256" key="1">
    <source>
        <dbReference type="ARBA" id="ARBA00022737"/>
    </source>
</evidence>